<dbReference type="Gene3D" id="3.40.50.1110">
    <property type="entry name" value="SGNH hydrolase"/>
    <property type="match status" value="1"/>
</dbReference>
<feature type="chain" id="PRO_5012437029" evidence="1">
    <location>
        <begin position="29"/>
        <end position="426"/>
    </location>
</feature>
<dbReference type="Proteomes" id="UP000190989">
    <property type="component" value="Unassembled WGS sequence"/>
</dbReference>
<organism evidence="3 4">
    <name type="scientific">Novosphingobium mathurense</name>
    <dbReference type="NCBI Taxonomy" id="428990"/>
    <lineage>
        <taxon>Bacteria</taxon>
        <taxon>Pseudomonadati</taxon>
        <taxon>Pseudomonadota</taxon>
        <taxon>Alphaproteobacteria</taxon>
        <taxon>Sphingomonadales</taxon>
        <taxon>Sphingomonadaceae</taxon>
        <taxon>Novosphingobium</taxon>
    </lineage>
</organism>
<dbReference type="AlphaFoldDB" id="A0A1U6IZH5"/>
<dbReference type="Pfam" id="PF13472">
    <property type="entry name" value="Lipase_GDSL_2"/>
    <property type="match status" value="1"/>
</dbReference>
<proteinExistence type="predicted"/>
<gene>
    <name evidence="3" type="ORF">SAMN06295987_1284</name>
</gene>
<dbReference type="InterPro" id="IPR036514">
    <property type="entry name" value="SGNH_hydro_sf"/>
</dbReference>
<dbReference type="EMBL" id="FVZE01000028">
    <property type="protein sequence ID" value="SLK13418.1"/>
    <property type="molecule type" value="Genomic_DNA"/>
</dbReference>
<reference evidence="4" key="1">
    <citation type="submission" date="2017-02" db="EMBL/GenBank/DDBJ databases">
        <authorList>
            <person name="Varghese N."/>
            <person name="Submissions S."/>
        </authorList>
    </citation>
    <scope>NUCLEOTIDE SEQUENCE [LARGE SCALE GENOMIC DNA]</scope>
    <source>
        <strain evidence="4">SM117</strain>
    </source>
</reference>
<dbReference type="PANTHER" id="PTHR43784:SF2">
    <property type="entry name" value="GDSL-LIKE LIPASE_ACYLHYDROLASE, PUTATIVE (AFU_ORTHOLOGUE AFUA_2G00820)-RELATED"/>
    <property type="match status" value="1"/>
</dbReference>
<keyword evidence="4" id="KW-1185">Reference proteome</keyword>
<dbReference type="STRING" id="428990.SAMN06295987_1284"/>
<dbReference type="InterPro" id="IPR013830">
    <property type="entry name" value="SGNH_hydro"/>
</dbReference>
<dbReference type="SUPFAM" id="SSF52266">
    <property type="entry name" value="SGNH hydrolase"/>
    <property type="match status" value="1"/>
</dbReference>
<dbReference type="PANTHER" id="PTHR43784">
    <property type="entry name" value="GDSL-LIKE LIPASE/ACYLHYDROLASE, PUTATIVE (AFU_ORTHOLOGUE AFUA_2G00820)-RELATED"/>
    <property type="match status" value="1"/>
</dbReference>
<name>A0A1U6IZH5_9SPHN</name>
<dbReference type="GO" id="GO:0016788">
    <property type="term" value="F:hydrolase activity, acting on ester bonds"/>
    <property type="evidence" value="ECO:0007669"/>
    <property type="project" value="UniProtKB-ARBA"/>
</dbReference>
<evidence type="ECO:0000313" key="4">
    <source>
        <dbReference type="Proteomes" id="UP000190989"/>
    </source>
</evidence>
<dbReference type="CDD" id="cd01830">
    <property type="entry name" value="XynE_like"/>
    <property type="match status" value="1"/>
</dbReference>
<accession>A0A1U6IZH5</accession>
<evidence type="ECO:0000259" key="2">
    <source>
        <dbReference type="Pfam" id="PF13472"/>
    </source>
</evidence>
<feature type="domain" description="SGNH hydrolase-type esterase" evidence="2">
    <location>
        <begin position="221"/>
        <end position="415"/>
    </location>
</feature>
<dbReference type="InterPro" id="IPR053140">
    <property type="entry name" value="GDSL_Rv0518-like"/>
</dbReference>
<protein>
    <submittedName>
        <fullName evidence="3">Lysophospholipase L1</fullName>
    </submittedName>
</protein>
<evidence type="ECO:0000256" key="1">
    <source>
        <dbReference type="SAM" id="SignalP"/>
    </source>
</evidence>
<evidence type="ECO:0000313" key="3">
    <source>
        <dbReference type="EMBL" id="SLK13418.1"/>
    </source>
</evidence>
<keyword evidence="1" id="KW-0732">Signal</keyword>
<sequence>MMASLVRRSVTALAALATILIAGAQARAESAWTEAYQSSPATYAPPSDQFVDFAVQHWHIPADALRAELNKQPIEGTVRYRIAVQAEGSQLRIRLSNENGTSPLELAGASVALAADGFAAGAGTLRRLTFGGVDRISVPTGSPVLSDPVSLPVKPGTELVVTIGLATTYSNEGRGGAGFMLAPGDQTMAAVLPQGAAMMKGRPIVTGVSVLSETKPNVIVAFGDSITDGNRADHTMLRGWPEALARRLAARKGGAAYSVINAGIGGNRVLSPGWGDAGLARLDRDALRVEGITHLIVLEGINDINMSGASPFGISPELTAGELIGGYRQIIARAHERGIKVYFGTLTPNPGDALTSTPAKVAMRDAVNAWIRTSGEPDGVIDFDAMVRDPKQPAQFKAEFDSGDHLHPSERGYQAMGDGIDLSMFP</sequence>
<feature type="signal peptide" evidence="1">
    <location>
        <begin position="1"/>
        <end position="28"/>
    </location>
</feature>